<dbReference type="InterPro" id="IPR000719">
    <property type="entry name" value="Prot_kinase_dom"/>
</dbReference>
<dbReference type="Proteomes" id="UP001055940">
    <property type="component" value="Chromosome"/>
</dbReference>
<dbReference type="Gene3D" id="3.30.200.20">
    <property type="entry name" value="Phosphorylase Kinase, domain 1"/>
    <property type="match status" value="1"/>
</dbReference>
<dbReference type="SMART" id="SM00220">
    <property type="entry name" value="S_TKc"/>
    <property type="match status" value="1"/>
</dbReference>
<keyword evidence="3 7" id="KW-0418">Kinase</keyword>
<dbReference type="CDD" id="cd14014">
    <property type="entry name" value="STKc_PknB_like"/>
    <property type="match status" value="1"/>
</dbReference>
<sequence length="395" mass="43206">MKPLGPKDPERIGVYRLTYLLGSGGMGRVYLGRTRAGRKVAVKVIHALFAEDHEFRARFAREVEAARRVGGFHTAQVVDADPDAEEPWVVSAHISGPSLHEVVSQGGPLATPALRVLLAGLAEGLEAIHETGLAHRDLKPSNILLAQDGPRIIDFGVARLVEDTRITQTGMMLGTPAYMAPEQAKGEGTYSGAAADLFSLGTVTHFAATGTNPFQGATPMASLGRVITEKPQVSDDVQGALRDFIAGCWDREPDRRPSLKMLQDLVGEVDPEGSWPRYVDQTVDVIPRKKPFRGRTASDRGAFGVPFKDMRDRAEGLWDAMAMSMSFANYEGALEVSRERMHLYHLLGDDSRIPSQEISSAIRQHVDVLHDAGRRSELLTIIDRLPTPWDDDPMG</sequence>
<organism evidence="7 8">
    <name type="scientific">Nocardiopsis exhalans</name>
    <dbReference type="NCBI Taxonomy" id="163604"/>
    <lineage>
        <taxon>Bacteria</taxon>
        <taxon>Bacillati</taxon>
        <taxon>Actinomycetota</taxon>
        <taxon>Actinomycetes</taxon>
        <taxon>Streptosporangiales</taxon>
        <taxon>Nocardiopsidaceae</taxon>
        <taxon>Nocardiopsis</taxon>
    </lineage>
</organism>
<dbReference type="InterPro" id="IPR011009">
    <property type="entry name" value="Kinase-like_dom_sf"/>
</dbReference>
<dbReference type="SUPFAM" id="SSF56112">
    <property type="entry name" value="Protein kinase-like (PK-like)"/>
    <property type="match status" value="1"/>
</dbReference>
<dbReference type="Pfam" id="PF00069">
    <property type="entry name" value="Pkinase"/>
    <property type="match status" value="1"/>
</dbReference>
<dbReference type="EMBL" id="CP099837">
    <property type="protein sequence ID" value="USY22761.1"/>
    <property type="molecule type" value="Genomic_DNA"/>
</dbReference>
<dbReference type="InterPro" id="IPR008271">
    <property type="entry name" value="Ser/Thr_kinase_AS"/>
</dbReference>
<dbReference type="PANTHER" id="PTHR43289">
    <property type="entry name" value="MITOGEN-ACTIVATED PROTEIN KINASE KINASE KINASE 20-RELATED"/>
    <property type="match status" value="1"/>
</dbReference>
<accession>A0ABY5DG65</accession>
<keyword evidence="4 5" id="KW-0067">ATP-binding</keyword>
<evidence type="ECO:0000256" key="4">
    <source>
        <dbReference type="ARBA" id="ARBA00022840"/>
    </source>
</evidence>
<dbReference type="InterPro" id="IPR017441">
    <property type="entry name" value="Protein_kinase_ATP_BS"/>
</dbReference>
<gene>
    <name evidence="7" type="ORF">NE857_14780</name>
</gene>
<keyword evidence="2 5" id="KW-0547">Nucleotide-binding</keyword>
<dbReference type="PROSITE" id="PS00107">
    <property type="entry name" value="PROTEIN_KINASE_ATP"/>
    <property type="match status" value="1"/>
</dbReference>
<name>A0ABY5DG65_9ACTN</name>
<keyword evidence="8" id="KW-1185">Reference proteome</keyword>
<keyword evidence="1" id="KW-0808">Transferase</keyword>
<dbReference type="PROSITE" id="PS50011">
    <property type="entry name" value="PROTEIN_KINASE_DOM"/>
    <property type="match status" value="1"/>
</dbReference>
<evidence type="ECO:0000256" key="5">
    <source>
        <dbReference type="PROSITE-ProRule" id="PRU10141"/>
    </source>
</evidence>
<dbReference type="Gene3D" id="1.10.510.10">
    <property type="entry name" value="Transferase(Phosphotransferase) domain 1"/>
    <property type="match status" value="1"/>
</dbReference>
<dbReference type="RefSeq" id="WP_254421516.1">
    <property type="nucleotide sequence ID" value="NZ_BAAAJB010000065.1"/>
</dbReference>
<dbReference type="PROSITE" id="PS00108">
    <property type="entry name" value="PROTEIN_KINASE_ST"/>
    <property type="match status" value="1"/>
</dbReference>
<proteinExistence type="predicted"/>
<evidence type="ECO:0000259" key="6">
    <source>
        <dbReference type="PROSITE" id="PS50011"/>
    </source>
</evidence>
<dbReference type="PANTHER" id="PTHR43289:SF34">
    <property type="entry name" value="SERINE_THREONINE-PROTEIN KINASE YBDM-RELATED"/>
    <property type="match status" value="1"/>
</dbReference>
<protein>
    <submittedName>
        <fullName evidence="7">Serine/threonine protein kinase</fullName>
    </submittedName>
</protein>
<evidence type="ECO:0000313" key="7">
    <source>
        <dbReference type="EMBL" id="USY22761.1"/>
    </source>
</evidence>
<reference evidence="7" key="1">
    <citation type="submission" date="2022-06" db="EMBL/GenBank/DDBJ databases">
        <authorList>
            <person name="Ping M."/>
        </authorList>
    </citation>
    <scope>NUCLEOTIDE SEQUENCE</scope>
    <source>
        <strain evidence="7">JCM11759T</strain>
    </source>
</reference>
<evidence type="ECO:0000313" key="8">
    <source>
        <dbReference type="Proteomes" id="UP001055940"/>
    </source>
</evidence>
<feature type="binding site" evidence="5">
    <location>
        <position position="43"/>
    </location>
    <ligand>
        <name>ATP</name>
        <dbReference type="ChEBI" id="CHEBI:30616"/>
    </ligand>
</feature>
<keyword evidence="7" id="KW-0723">Serine/threonine-protein kinase</keyword>
<evidence type="ECO:0000256" key="2">
    <source>
        <dbReference type="ARBA" id="ARBA00022741"/>
    </source>
</evidence>
<dbReference type="GO" id="GO:0004674">
    <property type="term" value="F:protein serine/threonine kinase activity"/>
    <property type="evidence" value="ECO:0007669"/>
    <property type="project" value="UniProtKB-KW"/>
</dbReference>
<feature type="domain" description="Protein kinase" evidence="6">
    <location>
        <begin position="15"/>
        <end position="266"/>
    </location>
</feature>
<evidence type="ECO:0000256" key="3">
    <source>
        <dbReference type="ARBA" id="ARBA00022777"/>
    </source>
</evidence>
<evidence type="ECO:0000256" key="1">
    <source>
        <dbReference type="ARBA" id="ARBA00022679"/>
    </source>
</evidence>